<dbReference type="InterPro" id="IPR042635">
    <property type="entry name" value="MEGF10/SREC1/2-like"/>
</dbReference>
<dbReference type="EnsemblMetazoa" id="G34215.1">
    <property type="protein sequence ID" value="G34215.1:cds"/>
    <property type="gene ID" value="G34215"/>
</dbReference>
<sequence length="197" mass="21884">MPSYTTAIRCEGFYKGCCPGSLWNTETQQCESCMPGYNGVNCTSLCPYPQYGVDCQRSCNCSKDLCNVSTGCIYPTTASERCSPGYFGKNCRAKCVYPYFGKDCRERCDCGKNFCDVSTGCFADTTDRVQADCSPGYFGMNCRGKCSYPYYGEECQGQCDCDEERCDTSIGCKNGTKEIEHQQAIVHSQHFININNV</sequence>
<evidence type="ECO:0000313" key="2">
    <source>
        <dbReference type="EnsemblMetazoa" id="G34215.1:cds"/>
    </source>
</evidence>
<dbReference type="GO" id="GO:0005044">
    <property type="term" value="F:scavenger receptor activity"/>
    <property type="evidence" value="ECO:0007669"/>
    <property type="project" value="InterPro"/>
</dbReference>
<evidence type="ECO:0000313" key="3">
    <source>
        <dbReference type="Proteomes" id="UP000005408"/>
    </source>
</evidence>
<dbReference type="AlphaFoldDB" id="A0A8W8MHL8"/>
<keyword evidence="3" id="KW-1185">Reference proteome</keyword>
<evidence type="ECO:0000256" key="1">
    <source>
        <dbReference type="ARBA" id="ARBA00022536"/>
    </source>
</evidence>
<reference evidence="2" key="1">
    <citation type="submission" date="2022-08" db="UniProtKB">
        <authorList>
            <consortium name="EnsemblMetazoa"/>
        </authorList>
    </citation>
    <scope>IDENTIFICATION</scope>
    <source>
        <strain evidence="2">05x7-T-G4-1.051#20</strain>
    </source>
</reference>
<dbReference type="Proteomes" id="UP000005408">
    <property type="component" value="Unassembled WGS sequence"/>
</dbReference>
<accession>A0A8W8MHL8</accession>
<evidence type="ECO:0008006" key="4">
    <source>
        <dbReference type="Google" id="ProtNLM"/>
    </source>
</evidence>
<organism evidence="2 3">
    <name type="scientific">Magallana gigas</name>
    <name type="common">Pacific oyster</name>
    <name type="synonym">Crassostrea gigas</name>
    <dbReference type="NCBI Taxonomy" id="29159"/>
    <lineage>
        <taxon>Eukaryota</taxon>
        <taxon>Metazoa</taxon>
        <taxon>Spiralia</taxon>
        <taxon>Lophotrochozoa</taxon>
        <taxon>Mollusca</taxon>
        <taxon>Bivalvia</taxon>
        <taxon>Autobranchia</taxon>
        <taxon>Pteriomorphia</taxon>
        <taxon>Ostreida</taxon>
        <taxon>Ostreoidea</taxon>
        <taxon>Ostreidae</taxon>
        <taxon>Magallana</taxon>
    </lineage>
</organism>
<keyword evidence="1" id="KW-0245">EGF-like domain</keyword>
<protein>
    <recommendedName>
        <fullName evidence="4">Multiple epidermal growth factor-like domains 6</fullName>
    </recommendedName>
</protein>
<name>A0A8W8MHL8_MAGGI</name>
<proteinExistence type="predicted"/>
<dbReference type="Gene3D" id="2.170.300.10">
    <property type="entry name" value="Tie2 ligand-binding domain superfamily"/>
    <property type="match status" value="2"/>
</dbReference>
<dbReference type="PANTHER" id="PTHR24043">
    <property type="entry name" value="SCAVENGER RECEPTOR CLASS F"/>
    <property type="match status" value="1"/>
</dbReference>